<feature type="transmembrane region" description="Helical" evidence="7">
    <location>
        <begin position="131"/>
        <end position="157"/>
    </location>
</feature>
<feature type="transmembrane region" description="Helical" evidence="7">
    <location>
        <begin position="35"/>
        <end position="55"/>
    </location>
</feature>
<evidence type="ECO:0000256" key="7">
    <source>
        <dbReference type="SAM" id="Phobius"/>
    </source>
</evidence>
<evidence type="ECO:0000256" key="4">
    <source>
        <dbReference type="ARBA" id="ARBA00022692"/>
    </source>
</evidence>
<keyword evidence="3" id="KW-1003">Cell membrane</keyword>
<feature type="transmembrane region" description="Helical" evidence="7">
    <location>
        <begin position="75"/>
        <end position="94"/>
    </location>
</feature>
<evidence type="ECO:0000313" key="8">
    <source>
        <dbReference type="EMBL" id="VAX10465.1"/>
    </source>
</evidence>
<evidence type="ECO:0000256" key="6">
    <source>
        <dbReference type="ARBA" id="ARBA00023136"/>
    </source>
</evidence>
<dbReference type="EMBL" id="UOFY01000051">
    <property type="protein sequence ID" value="VAX10465.1"/>
    <property type="molecule type" value="Genomic_DNA"/>
</dbReference>
<feature type="transmembrane region" description="Helical" evidence="7">
    <location>
        <begin position="6"/>
        <end position="23"/>
    </location>
</feature>
<comment type="subcellular location">
    <subcellularLocation>
        <location evidence="1">Cell membrane</location>
        <topology evidence="1">Multi-pass membrane protein</topology>
    </subcellularLocation>
</comment>
<dbReference type="PANTHER" id="PTHR30269">
    <property type="entry name" value="TRANSMEMBRANE PROTEIN YFCA"/>
    <property type="match status" value="1"/>
</dbReference>
<evidence type="ECO:0000256" key="3">
    <source>
        <dbReference type="ARBA" id="ARBA00022475"/>
    </source>
</evidence>
<dbReference type="InterPro" id="IPR052017">
    <property type="entry name" value="TSUP"/>
</dbReference>
<dbReference type="PANTHER" id="PTHR30269:SF32">
    <property type="entry name" value="MEMBRANE TRANSPORTER PROTEIN-RELATED"/>
    <property type="match status" value="1"/>
</dbReference>
<sequence length="244" mass="26188">MLEILTLPQILFAFIAITLAYVVRGITGFGSALIAVPLLAFILPLSSIVPLMVLLDFIAAASHGLRHRKAVRWSLIFPLLPFTLLGVGSALLLLKSVDMFLLRQALGLFIMAYAAYSLFAPSPDGRHSRFWAIPAGGMGGLIGTLFGTGGPFYVIYLQLQRVDKTTFRATIASIFLIDGGLRLSGFISAGFYPVNTLMLALAALPVMLIALYTGDHIHTNLKADAFQRGISLLLIGSGIGLLLL</sequence>
<evidence type="ECO:0000256" key="1">
    <source>
        <dbReference type="ARBA" id="ARBA00004651"/>
    </source>
</evidence>
<keyword evidence="6 7" id="KW-0472">Membrane</keyword>
<accession>A0A3B1BVQ7</accession>
<protein>
    <submittedName>
        <fullName evidence="8">Putative membrane protein</fullName>
    </submittedName>
</protein>
<proteinExistence type="predicted"/>
<dbReference type="AlphaFoldDB" id="A0A3B1BVQ7"/>
<evidence type="ECO:0000256" key="5">
    <source>
        <dbReference type="ARBA" id="ARBA00022989"/>
    </source>
</evidence>
<dbReference type="InterPro" id="IPR002781">
    <property type="entry name" value="TM_pro_TauE-like"/>
</dbReference>
<organism evidence="8">
    <name type="scientific">hydrothermal vent metagenome</name>
    <dbReference type="NCBI Taxonomy" id="652676"/>
    <lineage>
        <taxon>unclassified sequences</taxon>
        <taxon>metagenomes</taxon>
        <taxon>ecological metagenomes</taxon>
    </lineage>
</organism>
<evidence type="ECO:0000256" key="2">
    <source>
        <dbReference type="ARBA" id="ARBA00022448"/>
    </source>
</evidence>
<keyword evidence="5 7" id="KW-1133">Transmembrane helix</keyword>
<feature type="transmembrane region" description="Helical" evidence="7">
    <location>
        <begin position="197"/>
        <end position="213"/>
    </location>
</feature>
<keyword evidence="2" id="KW-0813">Transport</keyword>
<gene>
    <name evidence="8" type="ORF">MNBD_GAMMA25-1385</name>
</gene>
<dbReference type="Pfam" id="PF01925">
    <property type="entry name" value="TauE"/>
    <property type="match status" value="1"/>
</dbReference>
<dbReference type="GO" id="GO:0005886">
    <property type="term" value="C:plasma membrane"/>
    <property type="evidence" value="ECO:0007669"/>
    <property type="project" value="UniProtKB-SubCell"/>
</dbReference>
<reference evidence="8" key="1">
    <citation type="submission" date="2018-06" db="EMBL/GenBank/DDBJ databases">
        <authorList>
            <person name="Zhirakovskaya E."/>
        </authorList>
    </citation>
    <scope>NUCLEOTIDE SEQUENCE</scope>
</reference>
<name>A0A3B1BVQ7_9ZZZZ</name>
<keyword evidence="4 7" id="KW-0812">Transmembrane</keyword>
<feature type="transmembrane region" description="Helical" evidence="7">
    <location>
        <begin position="101"/>
        <end position="119"/>
    </location>
</feature>
<feature type="transmembrane region" description="Helical" evidence="7">
    <location>
        <begin position="225"/>
        <end position="243"/>
    </location>
</feature>